<evidence type="ECO:0000313" key="3">
    <source>
        <dbReference type="Proteomes" id="UP000008068"/>
    </source>
</evidence>
<dbReference type="OrthoDB" id="361039at2759"/>
<evidence type="ECO:0000313" key="2">
    <source>
        <dbReference type="EMBL" id="EGT35190.1"/>
    </source>
</evidence>
<evidence type="ECO:0000259" key="1">
    <source>
        <dbReference type="Pfam" id="PF07735"/>
    </source>
</evidence>
<dbReference type="HOGENOM" id="CLU_048940_0_0_1"/>
<sequence>MGLPILRLPVVALKVLLDYLNNVEFCENFIVPIHFEALENFQWFGRRRRNLKIGELVVPVVTIRENDGVEKIRTFWNTKADGMIVFMDYFKNNLNLPIEQLNFARDRLRAIRTIVTHINTTQTVVRNVLVERNPRLRDDDFEFILRNVSAVEKFSSYLELFRDFNFDGSIRAKSIEIRNGHWFTLQNLLRSTENEKISVRGPNFEKNELRRFLREWRSGRFPLLKEVNLATNVSYKDVTRDLFKRRDKCDNNSGRRVEAFRGNGNSYGTVYPDESGQGFFRMRFYNSRLL</sequence>
<keyword evidence="3" id="KW-1185">Reference proteome</keyword>
<reference evidence="3" key="1">
    <citation type="submission" date="2011-07" db="EMBL/GenBank/DDBJ databases">
        <authorList>
            <consortium name="Caenorhabditis brenneri Sequencing and Analysis Consortium"/>
            <person name="Wilson R.K."/>
        </authorList>
    </citation>
    <scope>NUCLEOTIDE SEQUENCE [LARGE SCALE GENOMIC DNA]</scope>
    <source>
        <strain evidence="3">PB2801</strain>
    </source>
</reference>
<dbReference type="PANTHER" id="PTHR21503">
    <property type="entry name" value="F-BOX-CONTAINING HYPOTHETICAL PROTEIN C.ELEGANS"/>
    <property type="match status" value="1"/>
</dbReference>
<dbReference type="Proteomes" id="UP000008068">
    <property type="component" value="Unassembled WGS sequence"/>
</dbReference>
<name>G0NPI9_CAEBE</name>
<dbReference type="EMBL" id="GL379920">
    <property type="protein sequence ID" value="EGT35190.1"/>
    <property type="molecule type" value="Genomic_DNA"/>
</dbReference>
<accession>G0NPI9</accession>
<dbReference type="InParanoid" id="G0NPI9"/>
<feature type="domain" description="Sdz-33 F-box" evidence="1">
    <location>
        <begin position="173"/>
        <end position="227"/>
    </location>
</feature>
<proteinExistence type="predicted"/>
<dbReference type="AlphaFoldDB" id="G0NPI9"/>
<dbReference type="Pfam" id="PF07735">
    <property type="entry name" value="FBA_2"/>
    <property type="match status" value="1"/>
</dbReference>
<organism evidence="3">
    <name type="scientific">Caenorhabditis brenneri</name>
    <name type="common">Nematode worm</name>
    <dbReference type="NCBI Taxonomy" id="135651"/>
    <lineage>
        <taxon>Eukaryota</taxon>
        <taxon>Metazoa</taxon>
        <taxon>Ecdysozoa</taxon>
        <taxon>Nematoda</taxon>
        <taxon>Chromadorea</taxon>
        <taxon>Rhabditida</taxon>
        <taxon>Rhabditina</taxon>
        <taxon>Rhabditomorpha</taxon>
        <taxon>Rhabditoidea</taxon>
        <taxon>Rhabditidae</taxon>
        <taxon>Peloderinae</taxon>
        <taxon>Caenorhabditis</taxon>
    </lineage>
</organism>
<protein>
    <recommendedName>
        <fullName evidence="1">Sdz-33 F-box domain-containing protein</fullName>
    </recommendedName>
</protein>
<dbReference type="PANTHER" id="PTHR21503:SF53">
    <property type="entry name" value="F-BOX ASSOCIATED DOMAIN-CONTAINING PROTEIN-RELATED"/>
    <property type="match status" value="1"/>
</dbReference>
<gene>
    <name evidence="2" type="ORF">CAEBREN_19932</name>
</gene>
<dbReference type="InterPro" id="IPR012885">
    <property type="entry name" value="F-box_Sdz-33"/>
</dbReference>